<dbReference type="AlphaFoldDB" id="A0A2B1KAA4"/>
<dbReference type="InterPro" id="IPR036388">
    <property type="entry name" value="WH-like_DNA-bd_sf"/>
</dbReference>
<evidence type="ECO:0000256" key="6">
    <source>
        <dbReference type="ARBA" id="ARBA00023125"/>
    </source>
</evidence>
<dbReference type="CDD" id="cd00383">
    <property type="entry name" value="trans_reg_C"/>
    <property type="match status" value="1"/>
</dbReference>
<dbReference type="CDD" id="cd17574">
    <property type="entry name" value="REC_OmpR"/>
    <property type="match status" value="1"/>
</dbReference>
<dbReference type="SMART" id="SM00862">
    <property type="entry name" value="Trans_reg_C"/>
    <property type="match status" value="1"/>
</dbReference>
<evidence type="ECO:0000256" key="1">
    <source>
        <dbReference type="ARBA" id="ARBA00004496"/>
    </source>
</evidence>
<dbReference type="SUPFAM" id="SSF46894">
    <property type="entry name" value="C-terminal effector domain of the bipartite response regulators"/>
    <property type="match status" value="1"/>
</dbReference>
<evidence type="ECO:0000313" key="8">
    <source>
        <dbReference type="EMBL" id="PFN20329.1"/>
    </source>
</evidence>
<evidence type="ECO:0000256" key="4">
    <source>
        <dbReference type="ARBA" id="ARBA00023012"/>
    </source>
</evidence>
<accession>A0A2B1KAA4</accession>
<proteinExistence type="predicted"/>
<dbReference type="SUPFAM" id="SSF52172">
    <property type="entry name" value="CheY-like"/>
    <property type="match status" value="1"/>
</dbReference>
<dbReference type="GO" id="GO:0032993">
    <property type="term" value="C:protein-DNA complex"/>
    <property type="evidence" value="ECO:0007669"/>
    <property type="project" value="TreeGrafter"/>
</dbReference>
<evidence type="ECO:0000313" key="9">
    <source>
        <dbReference type="Proteomes" id="UP000225182"/>
    </source>
</evidence>
<name>A0A2B1KAA4_BACCE</name>
<evidence type="ECO:0000256" key="7">
    <source>
        <dbReference type="ARBA" id="ARBA00023163"/>
    </source>
</evidence>
<comment type="subcellular location">
    <subcellularLocation>
        <location evidence="1">Cytoplasm</location>
    </subcellularLocation>
</comment>
<dbReference type="Gene3D" id="1.10.10.10">
    <property type="entry name" value="Winged helix-like DNA-binding domain superfamily/Winged helix DNA-binding domain"/>
    <property type="match status" value="1"/>
</dbReference>
<dbReference type="PROSITE" id="PS50110">
    <property type="entry name" value="RESPONSE_REGULATORY"/>
    <property type="match status" value="1"/>
</dbReference>
<dbReference type="GO" id="GO:0000976">
    <property type="term" value="F:transcription cis-regulatory region binding"/>
    <property type="evidence" value="ECO:0007669"/>
    <property type="project" value="TreeGrafter"/>
</dbReference>
<dbReference type="GO" id="GO:0006355">
    <property type="term" value="P:regulation of DNA-templated transcription"/>
    <property type="evidence" value="ECO:0007669"/>
    <property type="project" value="InterPro"/>
</dbReference>
<dbReference type="FunFam" id="3.40.50.2300:FF:000263">
    <property type="entry name" value="Two-component system response regulator"/>
    <property type="match status" value="1"/>
</dbReference>
<organism evidence="8 9">
    <name type="scientific">Bacillus cereus</name>
    <dbReference type="NCBI Taxonomy" id="1396"/>
    <lineage>
        <taxon>Bacteria</taxon>
        <taxon>Bacillati</taxon>
        <taxon>Bacillota</taxon>
        <taxon>Bacilli</taxon>
        <taxon>Bacillales</taxon>
        <taxon>Bacillaceae</taxon>
        <taxon>Bacillus</taxon>
        <taxon>Bacillus cereus group</taxon>
    </lineage>
</organism>
<protein>
    <submittedName>
        <fullName evidence="8">Two-component system response regulator</fullName>
    </submittedName>
</protein>
<dbReference type="InterPro" id="IPR016032">
    <property type="entry name" value="Sig_transdc_resp-reg_C-effctor"/>
</dbReference>
<keyword evidence="4" id="KW-0902">Two-component regulatory system</keyword>
<evidence type="ECO:0000256" key="2">
    <source>
        <dbReference type="ARBA" id="ARBA00022490"/>
    </source>
</evidence>
<keyword evidence="6" id="KW-0238">DNA-binding</keyword>
<gene>
    <name evidence="8" type="ORF">COJ50_21980</name>
</gene>
<evidence type="ECO:0000256" key="5">
    <source>
        <dbReference type="ARBA" id="ARBA00023015"/>
    </source>
</evidence>
<dbReference type="PROSITE" id="PS51755">
    <property type="entry name" value="OMPR_PHOB"/>
    <property type="match status" value="1"/>
</dbReference>
<evidence type="ECO:0000256" key="3">
    <source>
        <dbReference type="ARBA" id="ARBA00022553"/>
    </source>
</evidence>
<dbReference type="InterPro" id="IPR001789">
    <property type="entry name" value="Sig_transdc_resp-reg_receiver"/>
</dbReference>
<dbReference type="PANTHER" id="PTHR48111">
    <property type="entry name" value="REGULATOR OF RPOS"/>
    <property type="match status" value="1"/>
</dbReference>
<dbReference type="Pfam" id="PF00072">
    <property type="entry name" value="Response_reg"/>
    <property type="match status" value="1"/>
</dbReference>
<sequence length="223" mass="26729">MKEYNILIVEDDLMIGDLLQKILQREKYKVYWKKEGKKVLDVIHEIDLVIMDVMLPGEDGYQITKKIKNLGLNIPIIFLSARNDIDSKLKGLTIGEEYMIKPFDPRELLLRIQKMLENQYGTFAQIKHLFIDAEYKRVLINGLRDEVTFTAIERKIFFYLYENRDRILTKEHFFDYLWQLEDRNQNIMNVHIKKIRTKINDKTGDIIQNIYGEGYRLNTFMKK</sequence>
<keyword evidence="3" id="KW-0597">Phosphoprotein</keyword>
<keyword evidence="5" id="KW-0805">Transcription regulation</keyword>
<dbReference type="Gene3D" id="3.40.50.2300">
    <property type="match status" value="1"/>
</dbReference>
<dbReference type="PANTHER" id="PTHR48111:SF70">
    <property type="entry name" value="TWO-COMPONENT RESPONSE REGULATOR YBDJ"/>
    <property type="match status" value="1"/>
</dbReference>
<comment type="caution">
    <text evidence="8">The sequence shown here is derived from an EMBL/GenBank/DDBJ whole genome shotgun (WGS) entry which is preliminary data.</text>
</comment>
<keyword evidence="7" id="KW-0804">Transcription</keyword>
<dbReference type="GO" id="GO:0000156">
    <property type="term" value="F:phosphorelay response regulator activity"/>
    <property type="evidence" value="ECO:0007669"/>
    <property type="project" value="TreeGrafter"/>
</dbReference>
<dbReference type="Pfam" id="PF00486">
    <property type="entry name" value="Trans_reg_C"/>
    <property type="match status" value="1"/>
</dbReference>
<dbReference type="InterPro" id="IPR039420">
    <property type="entry name" value="WalR-like"/>
</dbReference>
<reference evidence="8 9" key="1">
    <citation type="submission" date="2017-09" db="EMBL/GenBank/DDBJ databases">
        <title>Large-scale bioinformatics analysis of Bacillus genomes uncovers conserved roles of natural products in bacterial physiology.</title>
        <authorList>
            <consortium name="Agbiome Team Llc"/>
            <person name="Bleich R.M."/>
            <person name="Grubbs K.J."/>
            <person name="Santa Maria K.C."/>
            <person name="Allen S.E."/>
            <person name="Farag S."/>
            <person name="Shank E.A."/>
            <person name="Bowers A."/>
        </authorList>
    </citation>
    <scope>NUCLEOTIDE SEQUENCE [LARGE SCALE GENOMIC DNA]</scope>
    <source>
        <strain evidence="8 9">AFS076905</strain>
    </source>
</reference>
<dbReference type="SMART" id="SM00448">
    <property type="entry name" value="REC"/>
    <property type="match status" value="1"/>
</dbReference>
<dbReference type="InterPro" id="IPR011006">
    <property type="entry name" value="CheY-like_superfamily"/>
</dbReference>
<dbReference type="RefSeq" id="WP_098387083.1">
    <property type="nucleotide sequence ID" value="NZ_NTXK01000073.1"/>
</dbReference>
<dbReference type="EMBL" id="NUYN01000039">
    <property type="protein sequence ID" value="PFN20329.1"/>
    <property type="molecule type" value="Genomic_DNA"/>
</dbReference>
<dbReference type="Proteomes" id="UP000225182">
    <property type="component" value="Unassembled WGS sequence"/>
</dbReference>
<dbReference type="FunFam" id="1.10.10.10:FF:000568">
    <property type="entry name" value="Two-component system response regulator"/>
    <property type="match status" value="1"/>
</dbReference>
<dbReference type="InterPro" id="IPR001867">
    <property type="entry name" value="OmpR/PhoB-type_DNA-bd"/>
</dbReference>
<dbReference type="GO" id="GO:0005829">
    <property type="term" value="C:cytosol"/>
    <property type="evidence" value="ECO:0007669"/>
    <property type="project" value="TreeGrafter"/>
</dbReference>
<keyword evidence="2" id="KW-0963">Cytoplasm</keyword>